<evidence type="ECO:0000256" key="2">
    <source>
        <dbReference type="SAM" id="MobiDB-lite"/>
    </source>
</evidence>
<evidence type="ECO:0000313" key="4">
    <source>
        <dbReference type="EMBL" id="MBM7472219.1"/>
    </source>
</evidence>
<feature type="region of interest" description="Disordered" evidence="2">
    <location>
        <begin position="1"/>
        <end position="49"/>
    </location>
</feature>
<feature type="transmembrane region" description="Helical" evidence="3">
    <location>
        <begin position="307"/>
        <end position="329"/>
    </location>
</feature>
<dbReference type="SUPFAM" id="SSF63817">
    <property type="entry name" value="Sortase"/>
    <property type="match status" value="1"/>
</dbReference>
<evidence type="ECO:0000256" key="1">
    <source>
        <dbReference type="ARBA" id="ARBA00022801"/>
    </source>
</evidence>
<keyword evidence="3" id="KW-0472">Membrane</keyword>
<keyword evidence="5" id="KW-1185">Reference proteome</keyword>
<feature type="transmembrane region" description="Helical" evidence="3">
    <location>
        <begin position="277"/>
        <end position="298"/>
    </location>
</feature>
<keyword evidence="3" id="KW-1133">Transmembrane helix</keyword>
<dbReference type="RefSeq" id="WP_239518266.1">
    <property type="nucleotide sequence ID" value="NZ_BAAAHT010000013.1"/>
</dbReference>
<dbReference type="Gene3D" id="2.40.260.10">
    <property type="entry name" value="Sortase"/>
    <property type="match status" value="1"/>
</dbReference>
<name>A0ABS2L5C9_9MICO</name>
<dbReference type="EMBL" id="JAFBBU010000001">
    <property type="protein sequence ID" value="MBM7472219.1"/>
    <property type="molecule type" value="Genomic_DNA"/>
</dbReference>
<proteinExistence type="predicted"/>
<dbReference type="Proteomes" id="UP000776164">
    <property type="component" value="Unassembled WGS sequence"/>
</dbReference>
<feature type="transmembrane region" description="Helical" evidence="3">
    <location>
        <begin position="63"/>
        <end position="84"/>
    </location>
</feature>
<dbReference type="InterPro" id="IPR005754">
    <property type="entry name" value="Sortase"/>
</dbReference>
<keyword evidence="3" id="KW-0812">Transmembrane</keyword>
<evidence type="ECO:0000256" key="3">
    <source>
        <dbReference type="SAM" id="Phobius"/>
    </source>
</evidence>
<reference evidence="4 5" key="1">
    <citation type="submission" date="2021-01" db="EMBL/GenBank/DDBJ databases">
        <title>Sequencing the genomes of 1000 actinobacteria strains.</title>
        <authorList>
            <person name="Klenk H.-P."/>
        </authorList>
    </citation>
    <scope>NUCLEOTIDE SEQUENCE [LARGE SCALE GENOMIC DNA]</scope>
    <source>
        <strain evidence="4 5">DSM 13057</strain>
    </source>
</reference>
<protein>
    <submittedName>
        <fullName evidence="4">LPXTG-site transpeptidase (Sortase) family protein</fullName>
    </submittedName>
</protein>
<gene>
    <name evidence="4" type="ORF">JOE66_001853</name>
</gene>
<dbReference type="InterPro" id="IPR023365">
    <property type="entry name" value="Sortase_dom-sf"/>
</dbReference>
<accession>A0ABS2L5C9</accession>
<dbReference type="Pfam" id="PF04203">
    <property type="entry name" value="Sortase"/>
    <property type="match status" value="1"/>
</dbReference>
<keyword evidence="1" id="KW-0378">Hydrolase</keyword>
<comment type="caution">
    <text evidence="4">The sequence shown here is derived from an EMBL/GenBank/DDBJ whole genome shotgun (WGS) entry which is preliminary data.</text>
</comment>
<evidence type="ECO:0000313" key="5">
    <source>
        <dbReference type="Proteomes" id="UP000776164"/>
    </source>
</evidence>
<feature type="compositionally biased region" description="Pro residues" evidence="2">
    <location>
        <begin position="15"/>
        <end position="37"/>
    </location>
</feature>
<sequence>MTATIEAPLGGTPAGPTPPRPPRPPKPPKVPKAARPPRPPRRPPASAMPVIPLGPAQTIIRGVLLLVAVMLFAFAANLMILSHVQHAVAQQQQSNELRVELAAGTTPVSEATFDDKLVADGAPLGIIDIPSIGVHEVISEGTSADILKNGPGHRRDSVLPGQAGISTVMGRAAAYGGPFSRIQELAPGDRFTVLTGQGTQTFSVIGVRYAGDPVPTFQGGTSRLTMITARGPAYIPNAIAYVDSALASEVQPAGKRQTTYLALPATQQAMATDTSTVWALVFALQFLLAVEIAAVWAYRKIGPQKTWVVFLPLSVLAALYVANQMTLLLPNLL</sequence>
<organism evidence="4 5">
    <name type="scientific">Subtercola frigoramans</name>
    <dbReference type="NCBI Taxonomy" id="120298"/>
    <lineage>
        <taxon>Bacteria</taxon>
        <taxon>Bacillati</taxon>
        <taxon>Actinomycetota</taxon>
        <taxon>Actinomycetes</taxon>
        <taxon>Micrococcales</taxon>
        <taxon>Microbacteriaceae</taxon>
        <taxon>Subtercola</taxon>
    </lineage>
</organism>